<dbReference type="SUPFAM" id="SSF48452">
    <property type="entry name" value="TPR-like"/>
    <property type="match status" value="1"/>
</dbReference>
<evidence type="ECO:0000256" key="5">
    <source>
        <dbReference type="ARBA" id="ARBA00023237"/>
    </source>
</evidence>
<keyword evidence="3" id="KW-0732">Signal</keyword>
<evidence type="ECO:0000256" key="4">
    <source>
        <dbReference type="ARBA" id="ARBA00023136"/>
    </source>
</evidence>
<dbReference type="EMBL" id="ACKS01000039">
    <property type="protein sequence ID" value="EFA44597.1"/>
    <property type="molecule type" value="Genomic_DNA"/>
</dbReference>
<dbReference type="RefSeq" id="WP_007173126.1">
    <property type="nucleotide sequence ID" value="NZ_GG704780.1"/>
</dbReference>
<dbReference type="PROSITE" id="PS51257">
    <property type="entry name" value="PROKAR_LIPOPROTEIN"/>
    <property type="match status" value="1"/>
</dbReference>
<dbReference type="HOGENOM" id="CLU_015553_3_0_10"/>
<comment type="similarity">
    <text evidence="2">Belongs to the SusD family.</text>
</comment>
<feature type="domain" description="RagB/SusD" evidence="6">
    <location>
        <begin position="320"/>
        <end position="456"/>
    </location>
</feature>
<organism evidence="8 9">
    <name type="scientific">Hallella bergensis DSM 17361</name>
    <dbReference type="NCBI Taxonomy" id="585502"/>
    <lineage>
        <taxon>Bacteria</taxon>
        <taxon>Pseudomonadati</taxon>
        <taxon>Bacteroidota</taxon>
        <taxon>Bacteroidia</taxon>
        <taxon>Bacteroidales</taxon>
        <taxon>Prevotellaceae</taxon>
        <taxon>Hallella</taxon>
    </lineage>
</organism>
<evidence type="ECO:0000313" key="8">
    <source>
        <dbReference type="EMBL" id="EFA44597.1"/>
    </source>
</evidence>
<keyword evidence="5" id="KW-0998">Cell outer membrane</keyword>
<comment type="subcellular location">
    <subcellularLocation>
        <location evidence="1">Cell outer membrane</location>
    </subcellularLocation>
</comment>
<keyword evidence="4" id="KW-0472">Membrane</keyword>
<dbReference type="InterPro" id="IPR011990">
    <property type="entry name" value="TPR-like_helical_dom_sf"/>
</dbReference>
<evidence type="ECO:0000256" key="1">
    <source>
        <dbReference type="ARBA" id="ARBA00004442"/>
    </source>
</evidence>
<proteinExistence type="inferred from homology"/>
<reference evidence="8 9" key="1">
    <citation type="submission" date="2009-10" db="EMBL/GenBank/DDBJ databases">
        <authorList>
            <person name="Qin X."/>
            <person name="Bachman B."/>
            <person name="Battles P."/>
            <person name="Bell A."/>
            <person name="Bess C."/>
            <person name="Bickham C."/>
            <person name="Chaboub L."/>
            <person name="Chen D."/>
            <person name="Coyle M."/>
            <person name="Deiros D.R."/>
            <person name="Dinh H."/>
            <person name="Forbes L."/>
            <person name="Fowler G."/>
            <person name="Francisco L."/>
            <person name="Fu Q."/>
            <person name="Gubbala S."/>
            <person name="Hale W."/>
            <person name="Han Y."/>
            <person name="Hemphill L."/>
            <person name="Highlander S.K."/>
            <person name="Hirani K."/>
            <person name="Hogues M."/>
            <person name="Jackson L."/>
            <person name="Jakkamsetti A."/>
            <person name="Javaid M."/>
            <person name="Jiang H."/>
            <person name="Korchina V."/>
            <person name="Kovar C."/>
            <person name="Lara F."/>
            <person name="Lee S."/>
            <person name="Mata R."/>
            <person name="Mathew T."/>
            <person name="Moen C."/>
            <person name="Morales K."/>
            <person name="Munidasa M."/>
            <person name="Nazareth L."/>
            <person name="Ngo R."/>
            <person name="Nguyen L."/>
            <person name="Okwuonu G."/>
            <person name="Ongeri F."/>
            <person name="Patil S."/>
            <person name="Petrosino J."/>
            <person name="Pham C."/>
            <person name="Pham P."/>
            <person name="Pu L.-L."/>
            <person name="Puazo M."/>
            <person name="Raj R."/>
            <person name="Reid J."/>
            <person name="Rouhana J."/>
            <person name="Saada N."/>
            <person name="Shang Y."/>
            <person name="Simmons D."/>
            <person name="Thornton R."/>
            <person name="Warren J."/>
            <person name="Weissenberger G."/>
            <person name="Zhang J."/>
            <person name="Zhang L."/>
            <person name="Zhou C."/>
            <person name="Zhu D."/>
            <person name="Muzny D."/>
            <person name="Worley K."/>
            <person name="Gibbs R."/>
        </authorList>
    </citation>
    <scope>NUCLEOTIDE SEQUENCE [LARGE SCALE GENOMIC DNA]</scope>
    <source>
        <strain evidence="8 9">DSM 17361</strain>
    </source>
</reference>
<protein>
    <submittedName>
        <fullName evidence="8">SusD family protein</fullName>
    </submittedName>
</protein>
<evidence type="ECO:0000256" key="2">
    <source>
        <dbReference type="ARBA" id="ARBA00006275"/>
    </source>
</evidence>
<dbReference type="Gene3D" id="1.25.40.390">
    <property type="match status" value="2"/>
</dbReference>
<comment type="caution">
    <text evidence="8">The sequence shown here is derived from an EMBL/GenBank/DDBJ whole genome shotgun (WGS) entry which is preliminary data.</text>
</comment>
<dbReference type="InterPro" id="IPR033985">
    <property type="entry name" value="SusD-like_N"/>
</dbReference>
<dbReference type="AlphaFoldDB" id="D1PVM7"/>
<evidence type="ECO:0000259" key="6">
    <source>
        <dbReference type="Pfam" id="PF07980"/>
    </source>
</evidence>
<accession>D1PVM7</accession>
<gene>
    <name evidence="8" type="ORF">HMPREF0645_1012</name>
</gene>
<dbReference type="Pfam" id="PF14322">
    <property type="entry name" value="SusD-like_3"/>
    <property type="match status" value="1"/>
</dbReference>
<sequence length="461" mass="52914">MKKIIFLACAITLLLTSCDDYLDVKPYGKVIPKTPEEFSALIHTHLNDIDVGEQDFIIYNAKRVIDFDMAGCNDFETCLTEQPGRTLSYYMGNLSGGYAALYEVIRDCNIVINNMTDEGTKTTNNVLAAAYALRAVCYYQLLRLYCEAPVKGSYDSQPGMPLVDRFDMEARPIRSSMQATINFIETDLQKSLSYKCSDELYRFTENVTKGYLARLYFWTEQWDKCLPLAQELLKSHPLLSGDAYKEMIAKPYTPMNNHLIMVYRLAAQSAEDDYNATNSSIKFRPVSKRFIDCFQNGEDTTDVRYAISINRKRQAIKPIYCGMRAAEFKFMEAESFYHLGKQDEALQSLNELRAHRIDGVKPYTRETLPAAPQATLLTTDCDGKPMTALLATILNERHKEFFLEGDRFFELKRNGGPEYWVPYNGRKYTNLHYMYTLPIPESDIRITEGMVQNPGYTELNY</sequence>
<dbReference type="eggNOG" id="COG2956">
    <property type="taxonomic scope" value="Bacteria"/>
</dbReference>
<evidence type="ECO:0000256" key="3">
    <source>
        <dbReference type="ARBA" id="ARBA00022729"/>
    </source>
</evidence>
<name>D1PVM7_9BACT</name>
<dbReference type="InterPro" id="IPR012944">
    <property type="entry name" value="SusD_RagB_dom"/>
</dbReference>
<dbReference type="GO" id="GO:0009279">
    <property type="term" value="C:cell outer membrane"/>
    <property type="evidence" value="ECO:0007669"/>
    <property type="project" value="UniProtKB-SubCell"/>
</dbReference>
<dbReference type="Proteomes" id="UP000003160">
    <property type="component" value="Unassembled WGS sequence"/>
</dbReference>
<evidence type="ECO:0000313" key="9">
    <source>
        <dbReference type="Proteomes" id="UP000003160"/>
    </source>
</evidence>
<dbReference type="Pfam" id="PF07980">
    <property type="entry name" value="SusD_RagB"/>
    <property type="match status" value="1"/>
</dbReference>
<keyword evidence="9" id="KW-1185">Reference proteome</keyword>
<feature type="domain" description="SusD-like N-terminal" evidence="7">
    <location>
        <begin position="20"/>
        <end position="216"/>
    </location>
</feature>
<dbReference type="OrthoDB" id="729505at2"/>
<evidence type="ECO:0000259" key="7">
    <source>
        <dbReference type="Pfam" id="PF14322"/>
    </source>
</evidence>